<feature type="transmembrane region" description="Helical" evidence="1">
    <location>
        <begin position="475"/>
        <end position="497"/>
    </location>
</feature>
<feature type="transmembrane region" description="Helical" evidence="1">
    <location>
        <begin position="41"/>
        <end position="63"/>
    </location>
</feature>
<name>A0A6J7CPA0_9ZZZZ</name>
<dbReference type="EMBL" id="CAFBLM010000003">
    <property type="protein sequence ID" value="CAB4859641.1"/>
    <property type="molecule type" value="Genomic_DNA"/>
</dbReference>
<feature type="transmembrane region" description="Helical" evidence="1">
    <location>
        <begin position="271"/>
        <end position="293"/>
    </location>
</feature>
<feature type="transmembrane region" description="Helical" evidence="1">
    <location>
        <begin position="418"/>
        <end position="443"/>
    </location>
</feature>
<keyword evidence="1" id="KW-0812">Transmembrane</keyword>
<gene>
    <name evidence="2" type="ORF">UFOPK3401_00174</name>
</gene>
<feature type="transmembrane region" description="Helical" evidence="1">
    <location>
        <begin position="185"/>
        <end position="204"/>
    </location>
</feature>
<evidence type="ECO:0000313" key="2">
    <source>
        <dbReference type="EMBL" id="CAB4859641.1"/>
    </source>
</evidence>
<evidence type="ECO:0000256" key="1">
    <source>
        <dbReference type="SAM" id="Phobius"/>
    </source>
</evidence>
<feature type="transmembrane region" description="Helical" evidence="1">
    <location>
        <begin position="75"/>
        <end position="95"/>
    </location>
</feature>
<reference evidence="2" key="1">
    <citation type="submission" date="2020-05" db="EMBL/GenBank/DDBJ databases">
        <authorList>
            <person name="Chiriac C."/>
            <person name="Salcher M."/>
            <person name="Ghai R."/>
            <person name="Kavagutti S V."/>
        </authorList>
    </citation>
    <scope>NUCLEOTIDE SEQUENCE</scope>
</reference>
<feature type="transmembrane region" description="Helical" evidence="1">
    <location>
        <begin position="142"/>
        <end position="165"/>
    </location>
</feature>
<keyword evidence="1" id="KW-1133">Transmembrane helix</keyword>
<accession>A0A6J7CPA0</accession>
<feature type="transmembrane region" description="Helical" evidence="1">
    <location>
        <begin position="225"/>
        <end position="246"/>
    </location>
</feature>
<organism evidence="2">
    <name type="scientific">freshwater metagenome</name>
    <dbReference type="NCBI Taxonomy" id="449393"/>
    <lineage>
        <taxon>unclassified sequences</taxon>
        <taxon>metagenomes</taxon>
        <taxon>ecological metagenomes</taxon>
    </lineage>
</organism>
<feature type="transmembrane region" description="Helical" evidence="1">
    <location>
        <begin position="337"/>
        <end position="358"/>
    </location>
</feature>
<protein>
    <submittedName>
        <fullName evidence="2">Unannotated protein</fullName>
    </submittedName>
</protein>
<feature type="transmembrane region" description="Helical" evidence="1">
    <location>
        <begin position="370"/>
        <end position="387"/>
    </location>
</feature>
<dbReference type="AlphaFoldDB" id="A0A6J7CPA0"/>
<sequence>MSAMSESGKTPFVFLAKLRDQFVSFGQKAADGFRTPVALNALFAGAYTFVGFIVALTPIIWLVSHFSRSTVPVPIAARGALALLWSALGGTTRVTTSAGDIPGSTEWQAALAIRPTFLSIVFLFVAAWVLKRVIKAHASSTINLGWVATAFGVGVAVTGGLGALFGGGAVDWNDQTIARVMAPRWVDLVVVAMVVILPVLWLSLRGQSRGSSGAASGWGWSRVSLATFAKVYAVVVTVALATYFIVNIIRPQFITSSESPQPLIDFSWDRVVAPIGLVILFLPTLVAYVLFYFAGVSVGGSGLGTFDSETWSDSAKGFLNDVTDPFGSASLFDGNTLPAFLIVLAVLCALGAGGWAAIKTNYQPQWLSDSRRILVTTLIAGAVLLLVTQQRVGWTNNGVPAREAVNGQIALASGFVRVGLGAGALALMSFALMLLSLISAIALREFLADGLPRLTGRVTGDKPVRTGERKASLVLGGRVVTTLLVLAVALPLAGAIFERAWALADGPGKVVKSGIVALDSGDVKAIQEQFGFKTDRKQWFSTSTLRRAMSDWTPGKSDQDLVTLESGYSLNNSHNRDWKLGELDAVGIPSWTLDDKTSQTQLSLQGTVRDRFKVLRHADYAWTTSPLAVNVSAGPFYPAALATGILINGNKTGPGTFFGVPGFYRVSARPYGVIARTDQTFYFNGSELDIQVGTQGNVPKRIENQVTALLGKTQRACENVNKELKSQCLKGGELFSEKSVVSGVRDVPDYDTYDISKVSSQSLKCDSDSSRVTSSVSVLYSRPCNQDVNFTVTYIKNAITEPIYQTRSYSTYVIDGYDQVDTCPDNPDYYCYEDVPYGHTETGTRQVVVGQREVEPRKTYVTNYTSSVKYSIRAQAALQKNKTFAVSKVG</sequence>
<proteinExistence type="predicted"/>
<keyword evidence="1" id="KW-0472">Membrane</keyword>
<feature type="transmembrane region" description="Helical" evidence="1">
    <location>
        <begin position="107"/>
        <end position="130"/>
    </location>
</feature>